<keyword evidence="1" id="KW-1185">Reference proteome</keyword>
<dbReference type="AlphaFoldDB" id="A0A1S3E2H9"/>
<organism evidence="1 2">
    <name type="scientific">Cicer arietinum</name>
    <name type="common">Chickpea</name>
    <name type="synonym">Garbanzo</name>
    <dbReference type="NCBI Taxonomy" id="3827"/>
    <lineage>
        <taxon>Eukaryota</taxon>
        <taxon>Viridiplantae</taxon>
        <taxon>Streptophyta</taxon>
        <taxon>Embryophyta</taxon>
        <taxon>Tracheophyta</taxon>
        <taxon>Spermatophyta</taxon>
        <taxon>Magnoliopsida</taxon>
        <taxon>eudicotyledons</taxon>
        <taxon>Gunneridae</taxon>
        <taxon>Pentapetalae</taxon>
        <taxon>rosids</taxon>
        <taxon>fabids</taxon>
        <taxon>Fabales</taxon>
        <taxon>Fabaceae</taxon>
        <taxon>Papilionoideae</taxon>
        <taxon>50 kb inversion clade</taxon>
        <taxon>NPAAA clade</taxon>
        <taxon>Hologalegina</taxon>
        <taxon>IRL clade</taxon>
        <taxon>Cicereae</taxon>
        <taxon>Cicer</taxon>
    </lineage>
</organism>
<protein>
    <submittedName>
        <fullName evidence="2">Uncharacterized protein LOC101510887</fullName>
    </submittedName>
</protein>
<dbReference type="NCBIfam" id="TIGR01589">
    <property type="entry name" value="A_thal_3526"/>
    <property type="match status" value="1"/>
</dbReference>
<accession>A0A1S3E2H9</accession>
<evidence type="ECO:0000313" key="2">
    <source>
        <dbReference type="RefSeq" id="XP_012569276.1"/>
    </source>
</evidence>
<gene>
    <name evidence="2" type="primary">LOC101510887</name>
</gene>
<reference evidence="1" key="1">
    <citation type="journal article" date="2013" name="Nat. Biotechnol.">
        <title>Draft genome sequence of chickpea (Cicer arietinum) provides a resource for trait improvement.</title>
        <authorList>
            <person name="Varshney R.K."/>
            <person name="Song C."/>
            <person name="Saxena R.K."/>
            <person name="Azam S."/>
            <person name="Yu S."/>
            <person name="Sharpe A.G."/>
            <person name="Cannon S."/>
            <person name="Baek J."/>
            <person name="Rosen B.D."/>
            <person name="Tar'an B."/>
            <person name="Millan T."/>
            <person name="Zhang X."/>
            <person name="Ramsay L.D."/>
            <person name="Iwata A."/>
            <person name="Wang Y."/>
            <person name="Nelson W."/>
            <person name="Farmer A.D."/>
            <person name="Gaur P.M."/>
            <person name="Soderlund C."/>
            <person name="Penmetsa R.V."/>
            <person name="Xu C."/>
            <person name="Bharti A.K."/>
            <person name="He W."/>
            <person name="Winter P."/>
            <person name="Zhao S."/>
            <person name="Hane J.K."/>
            <person name="Carrasquilla-Garcia N."/>
            <person name="Condie J.A."/>
            <person name="Upadhyaya H.D."/>
            <person name="Luo M.C."/>
            <person name="Thudi M."/>
            <person name="Gowda C.L."/>
            <person name="Singh N.P."/>
            <person name="Lichtenzveig J."/>
            <person name="Gali K.K."/>
            <person name="Rubio J."/>
            <person name="Nadarajan N."/>
            <person name="Dolezel J."/>
            <person name="Bansal K.C."/>
            <person name="Xu X."/>
            <person name="Edwards D."/>
            <person name="Zhang G."/>
            <person name="Kahl G."/>
            <person name="Gil J."/>
            <person name="Singh K.B."/>
            <person name="Datta S.K."/>
            <person name="Jackson S.A."/>
            <person name="Wang J."/>
            <person name="Cook D.R."/>
        </authorList>
    </citation>
    <scope>NUCLEOTIDE SEQUENCE [LARGE SCALE GENOMIC DNA]</scope>
    <source>
        <strain evidence="1">cv. CDC Frontier</strain>
    </source>
</reference>
<dbReference type="eggNOG" id="ENOG502QQTW">
    <property type="taxonomic scope" value="Eukaryota"/>
</dbReference>
<sequence length="348" mass="38209">MANGSETRVTCQDIQLVQNLIERCLQLYMSPKEVMSTLINEAKIEPEFIELVWKRLKEQNVEFFQAYYTRLVLKQQIEQFNTLLDKQKQLMESELTKVASPPTSNGLHYHATSSLPNCNGSRIPAITENRAWYGAVQHHVQSNLSNVFNNGGSSFGSSMLAVVDMFANRHLMSMPYTWNSNMGLQQGINGGMTKSEPEYSSCSSNMFGANGNALQASSTVSNASATMLTNAKSNLHSVNDIVMDLPNISSNGFLGHMSNGNVLEASPTVSETSTTLFSNAECNSHSVNEALLDLPDTPSNGISGQMSRKFSFPDVAALLPQWSDILEGYTGPAFLDFDNNNKACVMKT</sequence>
<proteinExistence type="predicted"/>
<dbReference type="Proteomes" id="UP000087171">
    <property type="component" value="Chromosome Ca3"/>
</dbReference>
<dbReference type="InterPro" id="IPR006476">
    <property type="entry name" value="CHP01589_pln"/>
</dbReference>
<dbReference type="PaxDb" id="3827-XP_004493421.1"/>
<dbReference type="Pfam" id="PF09713">
    <property type="entry name" value="A_thal_3526"/>
    <property type="match status" value="1"/>
</dbReference>
<name>A0A1S3E2H9_CICAR</name>
<dbReference type="STRING" id="3827.A0A1S3E2H9"/>
<dbReference type="OrthoDB" id="890540at2759"/>
<dbReference type="PANTHER" id="PTHR31871:SF1">
    <property type="entry name" value="HISTIDINE-TRNA LIGASE"/>
    <property type="match status" value="1"/>
</dbReference>
<dbReference type="RefSeq" id="XP_012569276.1">
    <property type="nucleotide sequence ID" value="XM_012713822.2"/>
</dbReference>
<reference evidence="2" key="2">
    <citation type="submission" date="2025-08" db="UniProtKB">
        <authorList>
            <consortium name="RefSeq"/>
        </authorList>
    </citation>
    <scope>IDENTIFICATION</scope>
    <source>
        <tissue evidence="2">Etiolated seedlings</tissue>
    </source>
</reference>
<dbReference type="PANTHER" id="PTHR31871">
    <property type="entry name" value="OS02G0137100 PROTEIN"/>
    <property type="match status" value="1"/>
</dbReference>
<evidence type="ECO:0000313" key="1">
    <source>
        <dbReference type="Proteomes" id="UP000087171"/>
    </source>
</evidence>